<dbReference type="PANTHER" id="PTHR45287:SF4">
    <property type="entry name" value="OS03G0691500 PROTEIN"/>
    <property type="match status" value="1"/>
</dbReference>
<protein>
    <submittedName>
        <fullName evidence="3">Uncharacterized protein</fullName>
    </submittedName>
</protein>
<feature type="region of interest" description="Disordered" evidence="2">
    <location>
        <begin position="158"/>
        <end position="178"/>
    </location>
</feature>
<accession>A0A5P1FA61</accession>
<sequence>MEQVYKELEEARTTVESLTEEIRAKSALFESLRRAHAEQSARLQESRAQIEKQAKEIDAKGEEISVTKLMCEELRSKVSEKESAFKHLSLAHENLKAGFSEKVSRLEGDNKQLVSALDEANMKGEEQGGLISSCEQEIEKLKGLLSITRKKCADAEQRAQASREARRRDETISKMERDKEELENQLKWKTEQFRHLEDAHNKAQEKFRACKKELEMERANLIDEVSSLQTNLDSKTRVAEDLRSKLEMCNQVLAREESRRKLLEIQMAESKAMYENVMSDYEEARSRIRSLTVERDEEIAALRNSLATKGTLAKELEYRATHLEQENEELRSSLKELQEAQVNGVGAAASLKTLQQKFRALEQAHRSCSEKMKARDAEWSLETEKLNNELDDCLLKLSDKDEHTRYLQAELEVAHSSLMQQKLENEEIYVVLMILKSKFVESSSSLEDLMHEYGQNGVKAEERIRFLMEQLEKKSSDLAQAQAQIKREHETVDSLLSKMEYSESIEQEYNRMKKEISSYKVMLEESSQKLEKFKKQTVSKEDDLMEDVRKALSALDQANCALAEKSNQLCKVEYELKQCKLVVEQMEKLRCELQVELNECRDEMISMRRDLEHSLVAKVKADKDLEERKESFLQALKQKDMIIEELQESLLLLEEDKQDMETKLESKKSSEYEKEIFFQFMEDMDRRQRSVQTEIDSLEQNYVLREFEFLMKIEEEKLRSQQVMEEKEKVITDMQNKILSCERDADIELCVLSETLEKIMAVHILNQHEIYFRHSLVAELEKEIDALQRMAKCGEDLAFSLKNCVHELEAKLAVLLLEKKKEQVHFEDELKVIMSSKLALEARAKELESEKEALYESIVQVSSDRDELVNQMMGFGDLIVDVLGESEEVKRKWDRVTQNAANENAISADFQVDANFRNPDGKNFNSPSKNKTGQVPGVRSPLKEHNKYFCNQNRVGDVL</sequence>
<evidence type="ECO:0000256" key="2">
    <source>
        <dbReference type="SAM" id="MobiDB-lite"/>
    </source>
</evidence>
<name>A0A5P1FA61_ASPOF</name>
<dbReference type="OrthoDB" id="685795at2759"/>
<dbReference type="AlphaFoldDB" id="A0A5P1FA61"/>
<feature type="compositionally biased region" description="Polar residues" evidence="2">
    <location>
        <begin position="923"/>
        <end position="933"/>
    </location>
</feature>
<feature type="coiled-coil region" evidence="1">
    <location>
        <begin position="636"/>
        <end position="744"/>
    </location>
</feature>
<feature type="coiled-coil region" evidence="1">
    <location>
        <begin position="464"/>
        <end position="536"/>
    </location>
</feature>
<keyword evidence="1" id="KW-0175">Coiled coil</keyword>
<organism evidence="3 4">
    <name type="scientific">Asparagus officinalis</name>
    <name type="common">Garden asparagus</name>
    <dbReference type="NCBI Taxonomy" id="4686"/>
    <lineage>
        <taxon>Eukaryota</taxon>
        <taxon>Viridiplantae</taxon>
        <taxon>Streptophyta</taxon>
        <taxon>Embryophyta</taxon>
        <taxon>Tracheophyta</taxon>
        <taxon>Spermatophyta</taxon>
        <taxon>Magnoliopsida</taxon>
        <taxon>Liliopsida</taxon>
        <taxon>Asparagales</taxon>
        <taxon>Asparagaceae</taxon>
        <taxon>Asparagoideae</taxon>
        <taxon>Asparagus</taxon>
    </lineage>
</organism>
<evidence type="ECO:0000313" key="4">
    <source>
        <dbReference type="Proteomes" id="UP000243459"/>
    </source>
</evidence>
<keyword evidence="4" id="KW-1185">Reference proteome</keyword>
<reference evidence="4" key="1">
    <citation type="journal article" date="2017" name="Nat. Commun.">
        <title>The asparagus genome sheds light on the origin and evolution of a young Y chromosome.</title>
        <authorList>
            <person name="Harkess A."/>
            <person name="Zhou J."/>
            <person name="Xu C."/>
            <person name="Bowers J.E."/>
            <person name="Van der Hulst R."/>
            <person name="Ayyampalayam S."/>
            <person name="Mercati F."/>
            <person name="Riccardi P."/>
            <person name="McKain M.R."/>
            <person name="Kakrana A."/>
            <person name="Tang H."/>
            <person name="Ray J."/>
            <person name="Groenendijk J."/>
            <person name="Arikit S."/>
            <person name="Mathioni S.M."/>
            <person name="Nakano M."/>
            <person name="Shan H."/>
            <person name="Telgmann-Rauber A."/>
            <person name="Kanno A."/>
            <person name="Yue Z."/>
            <person name="Chen H."/>
            <person name="Li W."/>
            <person name="Chen Y."/>
            <person name="Xu X."/>
            <person name="Zhang Y."/>
            <person name="Luo S."/>
            <person name="Chen H."/>
            <person name="Gao J."/>
            <person name="Mao Z."/>
            <person name="Pires J.C."/>
            <person name="Luo M."/>
            <person name="Kudrna D."/>
            <person name="Wing R.A."/>
            <person name="Meyers B.C."/>
            <person name="Yi K."/>
            <person name="Kong H."/>
            <person name="Lavrijsen P."/>
            <person name="Sunseri F."/>
            <person name="Falavigna A."/>
            <person name="Ye Y."/>
            <person name="Leebens-Mack J.H."/>
            <person name="Chen G."/>
        </authorList>
    </citation>
    <scope>NUCLEOTIDE SEQUENCE [LARGE SCALE GENOMIC DNA]</scope>
    <source>
        <strain evidence="4">cv. DH0086</strain>
    </source>
</reference>
<dbReference type="EMBL" id="CM007383">
    <property type="protein sequence ID" value="ONK75255.1"/>
    <property type="molecule type" value="Genomic_DNA"/>
</dbReference>
<feature type="region of interest" description="Disordered" evidence="2">
    <location>
        <begin position="918"/>
        <end position="941"/>
    </location>
</feature>
<evidence type="ECO:0000313" key="3">
    <source>
        <dbReference type="EMBL" id="ONK75255.1"/>
    </source>
</evidence>
<dbReference type="Gramene" id="ONK75255">
    <property type="protein sequence ID" value="ONK75255"/>
    <property type="gene ID" value="A4U43_C03F14970"/>
</dbReference>
<feature type="coiled-coil region" evidence="1">
    <location>
        <begin position="1"/>
        <end position="63"/>
    </location>
</feature>
<dbReference type="PANTHER" id="PTHR45287">
    <property type="entry name" value="OS03G0691500 PROTEIN"/>
    <property type="match status" value="1"/>
</dbReference>
<evidence type="ECO:0000256" key="1">
    <source>
        <dbReference type="SAM" id="Coils"/>
    </source>
</evidence>
<gene>
    <name evidence="3" type="ORF">A4U43_C03F14970</name>
</gene>
<feature type="coiled-coil region" evidence="1">
    <location>
        <begin position="830"/>
        <end position="864"/>
    </location>
</feature>
<proteinExistence type="predicted"/>
<dbReference type="OMA" id="EQVHKEC"/>
<dbReference type="Proteomes" id="UP000243459">
    <property type="component" value="Chromosome 3"/>
</dbReference>
<dbReference type="InterPro" id="IPR040262">
    <property type="entry name" value="At4g38062-like"/>
</dbReference>